<keyword evidence="2 4" id="KW-0378">Hydrolase</keyword>
<evidence type="ECO:0000256" key="1">
    <source>
        <dbReference type="ARBA" id="ARBA00005641"/>
    </source>
</evidence>
<keyword evidence="5" id="KW-0732">Signal</keyword>
<feature type="signal peptide" evidence="5">
    <location>
        <begin position="1"/>
        <end position="16"/>
    </location>
</feature>
<dbReference type="GO" id="GO:0004553">
    <property type="term" value="F:hydrolase activity, hydrolyzing O-glycosyl compounds"/>
    <property type="evidence" value="ECO:0007669"/>
    <property type="project" value="InterPro"/>
</dbReference>
<evidence type="ECO:0000256" key="3">
    <source>
        <dbReference type="ARBA" id="ARBA00023295"/>
    </source>
</evidence>
<dbReference type="GO" id="GO:0000272">
    <property type="term" value="P:polysaccharide catabolic process"/>
    <property type="evidence" value="ECO:0007669"/>
    <property type="project" value="InterPro"/>
</dbReference>
<dbReference type="InterPro" id="IPR041036">
    <property type="entry name" value="GH5_C"/>
</dbReference>
<keyword evidence="9" id="KW-1185">Reference proteome</keyword>
<dbReference type="PANTHER" id="PTHR31308:SF3">
    <property type="entry name" value="ENDOGLYCOCERAMIDASE"/>
    <property type="match status" value="1"/>
</dbReference>
<proteinExistence type="inferred from homology"/>
<dbReference type="InterPro" id="IPR013780">
    <property type="entry name" value="Glyco_hydro_b"/>
</dbReference>
<dbReference type="Gene3D" id="2.60.40.1180">
    <property type="entry name" value="Golgi alpha-mannosidase II"/>
    <property type="match status" value="1"/>
</dbReference>
<gene>
    <name evidence="8" type="primary">Hypp9017</name>
    <name evidence="8" type="ORF">BLAG_LOCUS11677</name>
</gene>
<comment type="similarity">
    <text evidence="1 4">Belongs to the glycosyl hydrolase 5 (cellulase A) family.</text>
</comment>
<dbReference type="PANTHER" id="PTHR31308">
    <property type="match status" value="1"/>
</dbReference>
<dbReference type="InterPro" id="IPR052066">
    <property type="entry name" value="Glycosphingolipid_Hydrolases"/>
</dbReference>
<reference evidence="8" key="1">
    <citation type="submission" date="2022-01" db="EMBL/GenBank/DDBJ databases">
        <authorList>
            <person name="Braso-Vives M."/>
        </authorList>
    </citation>
    <scope>NUCLEOTIDE SEQUENCE</scope>
</reference>
<dbReference type="InterPro" id="IPR017853">
    <property type="entry name" value="GH"/>
</dbReference>
<dbReference type="GO" id="GO:1901136">
    <property type="term" value="P:carbohydrate derivative catabolic process"/>
    <property type="evidence" value="ECO:0007669"/>
    <property type="project" value="UniProtKB-ARBA"/>
</dbReference>
<evidence type="ECO:0000259" key="7">
    <source>
        <dbReference type="Pfam" id="PF18564"/>
    </source>
</evidence>
<dbReference type="GO" id="GO:0016042">
    <property type="term" value="P:lipid catabolic process"/>
    <property type="evidence" value="ECO:0007669"/>
    <property type="project" value="UniProtKB-ARBA"/>
</dbReference>
<dbReference type="EMBL" id="OV696703">
    <property type="protein sequence ID" value="CAH1251217.1"/>
    <property type="molecule type" value="Genomic_DNA"/>
</dbReference>
<evidence type="ECO:0000256" key="2">
    <source>
        <dbReference type="ARBA" id="ARBA00022801"/>
    </source>
</evidence>
<accession>A0A8K0EHI2</accession>
<name>A0A8K0EHI2_BRALA</name>
<dbReference type="Pfam" id="PF00150">
    <property type="entry name" value="Cellulase"/>
    <property type="match status" value="1"/>
</dbReference>
<sequence>MAEVQLLLALCCMVSAGVCVAALSRISVHPDDHWFLDDSGRVRIFHGINAVQKGFPWYPVALLNQSRLDELQSWGFNALRLGMMWTGTEPQEGRYNHTYMSIVRNITAELGRRGIFTILDMHQDALDSFYDGVPPWLVASFPPPDHPYPWPLKNVTGWGENYFTQRCSHNFQCLYDNYKGAADKMGAFWKYVASELSNQTTVLGYELINEPWIGDWTRDPELLLPGHGGKKNLSPLHDHVGRAIRTADNETLIFYEPATWGYIFSQDGVLGSGFDHVPGGSAYRNRSVFSYHYYCWLYHYGKQEYPVYEKVLCDDILGPKLFSAVQEDLKTLGGGSFLTEFGLCFPNASDPSYPDTVECGFVLEKADSLLQSWTYWDATPGSRVFWDPTGRAIPERISMFARTYARAVAGIPTEMTFDLDTSHFQLTFTPNPSIKDPTEIFVPRMHYKKGYTVMTSAEMECTVDEKDRSLLYIRPKQTNQVRAFLTDASTVTVVPSINATFINTITGNVCLKVNW</sequence>
<feature type="domain" description="Glycoside hydrolase family 5" evidence="6">
    <location>
        <begin position="50"/>
        <end position="380"/>
    </location>
</feature>
<evidence type="ECO:0000313" key="9">
    <source>
        <dbReference type="Proteomes" id="UP000838412"/>
    </source>
</evidence>
<feature type="domain" description="Glycoside hydrolase family 5 C-terminal" evidence="7">
    <location>
        <begin position="402"/>
        <end position="479"/>
    </location>
</feature>
<feature type="chain" id="PRO_5035442192" evidence="5">
    <location>
        <begin position="17"/>
        <end position="515"/>
    </location>
</feature>
<dbReference type="SUPFAM" id="SSF51445">
    <property type="entry name" value="(Trans)glycosidases"/>
    <property type="match status" value="1"/>
</dbReference>
<evidence type="ECO:0000313" key="8">
    <source>
        <dbReference type="EMBL" id="CAH1251217.1"/>
    </source>
</evidence>
<dbReference type="OrthoDB" id="1887033at2759"/>
<keyword evidence="3 4" id="KW-0326">Glycosidase</keyword>
<dbReference type="Gene3D" id="3.20.20.80">
    <property type="entry name" value="Glycosidases"/>
    <property type="match status" value="1"/>
</dbReference>
<dbReference type="InterPro" id="IPR001547">
    <property type="entry name" value="Glyco_hydro_5"/>
</dbReference>
<protein>
    <submittedName>
        <fullName evidence="8">Hypp9017 protein</fullName>
    </submittedName>
</protein>
<evidence type="ECO:0000256" key="5">
    <source>
        <dbReference type="SAM" id="SignalP"/>
    </source>
</evidence>
<dbReference type="Pfam" id="PF18564">
    <property type="entry name" value="Glyco_hydro_5_C"/>
    <property type="match status" value="1"/>
</dbReference>
<evidence type="ECO:0000259" key="6">
    <source>
        <dbReference type="Pfam" id="PF00150"/>
    </source>
</evidence>
<dbReference type="AlphaFoldDB" id="A0A8K0EHI2"/>
<dbReference type="Proteomes" id="UP000838412">
    <property type="component" value="Chromosome 18"/>
</dbReference>
<evidence type="ECO:0000256" key="4">
    <source>
        <dbReference type="RuleBase" id="RU361153"/>
    </source>
</evidence>
<organism evidence="8 9">
    <name type="scientific">Branchiostoma lanceolatum</name>
    <name type="common">Common lancelet</name>
    <name type="synonym">Amphioxus lanceolatum</name>
    <dbReference type="NCBI Taxonomy" id="7740"/>
    <lineage>
        <taxon>Eukaryota</taxon>
        <taxon>Metazoa</taxon>
        <taxon>Chordata</taxon>
        <taxon>Cephalochordata</taxon>
        <taxon>Leptocardii</taxon>
        <taxon>Amphioxiformes</taxon>
        <taxon>Branchiostomatidae</taxon>
        <taxon>Branchiostoma</taxon>
    </lineage>
</organism>